<reference evidence="1" key="1">
    <citation type="submission" date="2021-06" db="EMBL/GenBank/DDBJ databases">
        <authorList>
            <person name="Kallberg Y."/>
            <person name="Tangrot J."/>
            <person name="Rosling A."/>
        </authorList>
    </citation>
    <scope>NUCLEOTIDE SEQUENCE</scope>
    <source>
        <strain evidence="1">MA461A</strain>
    </source>
</reference>
<organism evidence="1 2">
    <name type="scientific">Racocetra persica</name>
    <dbReference type="NCBI Taxonomy" id="160502"/>
    <lineage>
        <taxon>Eukaryota</taxon>
        <taxon>Fungi</taxon>
        <taxon>Fungi incertae sedis</taxon>
        <taxon>Mucoromycota</taxon>
        <taxon>Glomeromycotina</taxon>
        <taxon>Glomeromycetes</taxon>
        <taxon>Diversisporales</taxon>
        <taxon>Gigasporaceae</taxon>
        <taxon>Racocetra</taxon>
    </lineage>
</organism>
<protein>
    <submittedName>
        <fullName evidence="1">3008_t:CDS:1</fullName>
    </submittedName>
</protein>
<evidence type="ECO:0000313" key="1">
    <source>
        <dbReference type="EMBL" id="CAG8839868.1"/>
    </source>
</evidence>
<sequence length="80" mass="9721">KTFELPMQVVDDSDNHYNYIFPKSTKRKRKTRILKEWNQALNDISAHNNTQIRVTEIFRNYLHEFIYEKLPNSEFSSRNT</sequence>
<gene>
    <name evidence="1" type="ORF">RPERSI_LOCUS31212</name>
</gene>
<keyword evidence="2" id="KW-1185">Reference proteome</keyword>
<proteinExistence type="predicted"/>
<feature type="non-terminal residue" evidence="1">
    <location>
        <position position="1"/>
    </location>
</feature>
<dbReference type="EMBL" id="CAJVQC010125003">
    <property type="protein sequence ID" value="CAG8839868.1"/>
    <property type="molecule type" value="Genomic_DNA"/>
</dbReference>
<accession>A0ACA9SL46</accession>
<comment type="caution">
    <text evidence="1">The sequence shown here is derived from an EMBL/GenBank/DDBJ whole genome shotgun (WGS) entry which is preliminary data.</text>
</comment>
<name>A0ACA9SL46_9GLOM</name>
<dbReference type="Proteomes" id="UP000789920">
    <property type="component" value="Unassembled WGS sequence"/>
</dbReference>
<evidence type="ECO:0000313" key="2">
    <source>
        <dbReference type="Proteomes" id="UP000789920"/>
    </source>
</evidence>